<name>A0ABX0LK46_9BURK</name>
<feature type="domain" description="Two component regulator three Y" evidence="6">
    <location>
        <begin position="760"/>
        <end position="821"/>
    </location>
</feature>
<dbReference type="SUPFAM" id="SSF63829">
    <property type="entry name" value="Calcium-dependent phosphotriesterase"/>
    <property type="match status" value="1"/>
</dbReference>
<dbReference type="Pfam" id="PF07730">
    <property type="entry name" value="HisKA_3"/>
    <property type="match status" value="1"/>
</dbReference>
<feature type="domain" description="Signal transduction histidine kinase subgroup 3 dimerisation and phosphoacceptor" evidence="7">
    <location>
        <begin position="868"/>
        <end position="930"/>
    </location>
</feature>
<dbReference type="Proteomes" id="UP000785613">
    <property type="component" value="Unassembled WGS sequence"/>
</dbReference>
<keyword evidence="1" id="KW-0808">Transferase</keyword>
<evidence type="ECO:0000256" key="2">
    <source>
        <dbReference type="ARBA" id="ARBA00022777"/>
    </source>
</evidence>
<dbReference type="SUPFAM" id="SSF55874">
    <property type="entry name" value="ATPase domain of HSP90 chaperone/DNA topoisomerase II/histidine kinase"/>
    <property type="match status" value="1"/>
</dbReference>
<dbReference type="EMBL" id="VUYU01000001">
    <property type="protein sequence ID" value="NHZ32332.1"/>
    <property type="molecule type" value="Genomic_DNA"/>
</dbReference>
<evidence type="ECO:0000256" key="1">
    <source>
        <dbReference type="ARBA" id="ARBA00022679"/>
    </source>
</evidence>
<feature type="region of interest" description="Disordered" evidence="4">
    <location>
        <begin position="1"/>
        <end position="26"/>
    </location>
</feature>
<accession>A0ABX0LK46</accession>
<evidence type="ECO:0000256" key="5">
    <source>
        <dbReference type="SAM" id="Phobius"/>
    </source>
</evidence>
<keyword evidence="3" id="KW-0902">Two-component regulatory system</keyword>
<keyword evidence="5" id="KW-0812">Transmembrane</keyword>
<dbReference type="PANTHER" id="PTHR24421:SF62">
    <property type="entry name" value="SENSORY TRANSDUCTION HISTIDINE KINASE"/>
    <property type="match status" value="1"/>
</dbReference>
<dbReference type="PANTHER" id="PTHR24421">
    <property type="entry name" value="NITRATE/NITRITE SENSOR PROTEIN NARX-RELATED"/>
    <property type="match status" value="1"/>
</dbReference>
<dbReference type="Gene3D" id="3.30.565.10">
    <property type="entry name" value="Histidine kinase-like ATPase, C-terminal domain"/>
    <property type="match status" value="1"/>
</dbReference>
<dbReference type="InterPro" id="IPR013783">
    <property type="entry name" value="Ig-like_fold"/>
</dbReference>
<organism evidence="8 9">
    <name type="scientific">Massilia rubra</name>
    <dbReference type="NCBI Taxonomy" id="2607910"/>
    <lineage>
        <taxon>Bacteria</taxon>
        <taxon>Pseudomonadati</taxon>
        <taxon>Pseudomonadota</taxon>
        <taxon>Betaproteobacteria</taxon>
        <taxon>Burkholderiales</taxon>
        <taxon>Oxalobacteraceae</taxon>
        <taxon>Telluria group</taxon>
        <taxon>Massilia</taxon>
    </lineage>
</organism>
<proteinExistence type="predicted"/>
<dbReference type="GO" id="GO:0016301">
    <property type="term" value="F:kinase activity"/>
    <property type="evidence" value="ECO:0007669"/>
    <property type="project" value="UniProtKB-KW"/>
</dbReference>
<evidence type="ECO:0000259" key="7">
    <source>
        <dbReference type="Pfam" id="PF07730"/>
    </source>
</evidence>
<feature type="transmembrane region" description="Helical" evidence="5">
    <location>
        <begin position="830"/>
        <end position="849"/>
    </location>
</feature>
<feature type="compositionally biased region" description="Basic residues" evidence="4">
    <location>
        <begin position="1"/>
        <end position="11"/>
    </location>
</feature>
<dbReference type="InterPro" id="IPR036890">
    <property type="entry name" value="HATPase_C_sf"/>
</dbReference>
<evidence type="ECO:0000259" key="6">
    <source>
        <dbReference type="Pfam" id="PF07495"/>
    </source>
</evidence>
<reference evidence="8 9" key="1">
    <citation type="submission" date="2019-09" db="EMBL/GenBank/DDBJ databases">
        <title>Taxonomy of Antarctic Massilia spp.: description of Massilia rubra sp. nov., Massilia aquatica sp. nov., Massilia mucilaginosa sp. nov., Massilia frigida sp. nov. isolated from streams, lakes and regoliths.</title>
        <authorList>
            <person name="Holochova P."/>
            <person name="Sedlacek I."/>
            <person name="Kralova S."/>
            <person name="Maslanova I."/>
            <person name="Busse H.-J."/>
            <person name="Stankova E."/>
            <person name="Vrbovska V."/>
            <person name="Kovarovic V."/>
            <person name="Bartak M."/>
            <person name="Svec P."/>
            <person name="Pantucek R."/>
        </authorList>
    </citation>
    <scope>NUCLEOTIDE SEQUENCE [LARGE SCALE GENOMIC DNA]</scope>
    <source>
        <strain evidence="8 9">CCM 8692</strain>
    </source>
</reference>
<keyword evidence="2 8" id="KW-0418">Kinase</keyword>
<dbReference type="CDD" id="cd16917">
    <property type="entry name" value="HATPase_UhpB-NarQ-NarX-like"/>
    <property type="match status" value="1"/>
</dbReference>
<dbReference type="InterPro" id="IPR011110">
    <property type="entry name" value="Reg_prop"/>
</dbReference>
<dbReference type="Gene3D" id="2.60.40.10">
    <property type="entry name" value="Immunoglobulins"/>
    <property type="match status" value="1"/>
</dbReference>
<keyword evidence="9" id="KW-1185">Reference proteome</keyword>
<evidence type="ECO:0000313" key="8">
    <source>
        <dbReference type="EMBL" id="NHZ32332.1"/>
    </source>
</evidence>
<dbReference type="InterPro" id="IPR015943">
    <property type="entry name" value="WD40/YVTN_repeat-like_dom_sf"/>
</dbReference>
<dbReference type="InterPro" id="IPR011712">
    <property type="entry name" value="Sig_transdc_His_kin_sub3_dim/P"/>
</dbReference>
<dbReference type="InterPro" id="IPR011123">
    <property type="entry name" value="Y_Y_Y"/>
</dbReference>
<sequence>MRSRSRSRCGTRRPAPSCTSSSPCSGCAPARTLRTVAPVVSSRAMNSDFAGRCPPGEQDPHRMTPHSMSSTPWRPKAALALVLAFSAAAQAQVRSFEQLEHRRWVAADGGPSQVGAMAQTRDGYLWLGTNESLFRFDGVRFVRYEAPGLNTLNIVASLLAVDDQLWVGLRFGGVRVIGPGGMREHLPGPNLPEGAIYSLARDSARAIWVAADDGLARYNGAHWERIGSDWGFPGKKARAVFVDGGGTLWAANENRLLYLPKGERRFVDSGLAVDWVSQITQARDGAIWLTERYSGKIHRVLLFDGHLTTGTLAIDTPAIGLLFDRSGGLWISTTGNGVQYVDNPRSIGAINTRTTFSARDGLSSDFIWKMLEDGDGNLWVGSNGGLDRFRQRALTPAGFPAGSLNFALVAGNDGSLWAGPSNRPAMRLVDGAMDVLDMPAPVSCAMRDLDGTIWMGGPSGIWRSRGARLDKFADLPPAALAESSVRAMARDAGGDLWVSFNRLGLFRLHDGVWIATPPPSPSANQRMPVSASADASGRLWFGYRDNLLVTRDGGDEKNGGEKRWGEADGMDIGHVTAITHHGQRTWVGGQRGIGYIDGQRYHALRLPDNGLFANIYAIIVVPVKDGRGDDLWVHSRSGIFQLTAAELARAYADASYRIGYRSYDLMGGLANDPYQVLPLPTAVRSRDGRLWFSTSNGVAWIDPDRPRPEQAAPTVLIESVQVDGVRAVPDAASDAASGAASTLAPGAQRIVIDYTALSLSAPERLNFRYRLDGYDMGWQDAGRQRQAVYTGLGAGKYRFRVVAHNQDGLPSTREAVFDFAIPPVLYRQPLFLLLAGTLGFGALWMLYRINMRRAAERLRERIEERHSERERIARDLHDTLLQGVHGLILRFQAIVYTIPAGSPARHSLEDALDRADQVLIEGRDRVRDLRIGAIDLSELHDALHKLGAELEQKGGARFSLTVRGTPAPLRPLVRDEVYQVGHEAIVNAFRHAHALHVKVDIDYGARLFLMTVGDDGLGIDASYTTPQGRPDHWGLRGMHERVARIGAQLLIDSDPARGSEIRLGIKAQLAYRRPQRRLFAWLRTQNDKRGEP</sequence>
<evidence type="ECO:0000313" key="9">
    <source>
        <dbReference type="Proteomes" id="UP000785613"/>
    </source>
</evidence>
<protein>
    <submittedName>
        <fullName evidence="8">Histidine kinase</fullName>
    </submittedName>
</protein>
<keyword evidence="5" id="KW-0472">Membrane</keyword>
<dbReference type="Gene3D" id="2.130.10.10">
    <property type="entry name" value="YVTN repeat-like/Quinoprotein amine dehydrogenase"/>
    <property type="match status" value="2"/>
</dbReference>
<evidence type="ECO:0000256" key="4">
    <source>
        <dbReference type="SAM" id="MobiDB-lite"/>
    </source>
</evidence>
<dbReference type="Pfam" id="PF07495">
    <property type="entry name" value="Y_Y_Y"/>
    <property type="match status" value="1"/>
</dbReference>
<evidence type="ECO:0000256" key="3">
    <source>
        <dbReference type="ARBA" id="ARBA00023012"/>
    </source>
</evidence>
<dbReference type="Gene3D" id="1.20.5.1930">
    <property type="match status" value="1"/>
</dbReference>
<gene>
    <name evidence="8" type="ORF">F0185_01825</name>
</gene>
<comment type="caution">
    <text evidence="8">The sequence shown here is derived from an EMBL/GenBank/DDBJ whole genome shotgun (WGS) entry which is preliminary data.</text>
</comment>
<feature type="compositionally biased region" description="Low complexity" evidence="4">
    <location>
        <begin position="12"/>
        <end position="26"/>
    </location>
</feature>
<keyword evidence="5" id="KW-1133">Transmembrane helix</keyword>
<feature type="region of interest" description="Disordered" evidence="4">
    <location>
        <begin position="48"/>
        <end position="70"/>
    </location>
</feature>
<dbReference type="Pfam" id="PF07494">
    <property type="entry name" value="Reg_prop"/>
    <property type="match status" value="2"/>
</dbReference>
<dbReference type="InterPro" id="IPR050482">
    <property type="entry name" value="Sensor_HK_TwoCompSys"/>
</dbReference>